<reference evidence="5 6" key="1">
    <citation type="submission" date="2024-03" db="EMBL/GenBank/DDBJ databases">
        <title>High-quality draft genome sequencing of Tistrella sp. BH-R2-4.</title>
        <authorList>
            <person name="Dong C."/>
        </authorList>
    </citation>
    <scope>NUCLEOTIDE SEQUENCE [LARGE SCALE GENOMIC DNA]</scope>
    <source>
        <strain evidence="5 6">BH-R2-4</strain>
    </source>
</reference>
<dbReference type="RefSeq" id="WP_345937703.1">
    <property type="nucleotide sequence ID" value="NZ_JBBKTW010000005.1"/>
</dbReference>
<keyword evidence="1" id="KW-0813">Transport</keyword>
<dbReference type="InterPro" id="IPR003439">
    <property type="entry name" value="ABC_transporter-like_ATP-bd"/>
</dbReference>
<dbReference type="PROSITE" id="PS50893">
    <property type="entry name" value="ABC_TRANSPORTER_2"/>
    <property type="match status" value="1"/>
</dbReference>
<dbReference type="SMART" id="SM00382">
    <property type="entry name" value="AAA"/>
    <property type="match status" value="1"/>
</dbReference>
<dbReference type="InterPro" id="IPR017871">
    <property type="entry name" value="ABC_transporter-like_CS"/>
</dbReference>
<evidence type="ECO:0000256" key="2">
    <source>
        <dbReference type="ARBA" id="ARBA00022741"/>
    </source>
</evidence>
<evidence type="ECO:0000313" key="5">
    <source>
        <dbReference type="EMBL" id="MEN2989720.1"/>
    </source>
</evidence>
<gene>
    <name evidence="5" type="ORF">WG926_15495</name>
</gene>
<keyword evidence="3 5" id="KW-0067">ATP-binding</keyword>
<dbReference type="Pfam" id="PF00005">
    <property type="entry name" value="ABC_tran"/>
    <property type="match status" value="1"/>
</dbReference>
<keyword evidence="6" id="KW-1185">Reference proteome</keyword>
<evidence type="ECO:0000256" key="1">
    <source>
        <dbReference type="ARBA" id="ARBA00022448"/>
    </source>
</evidence>
<dbReference type="PANTHER" id="PTHR45772">
    <property type="entry name" value="CONSERVED COMPONENT OF ABC TRANSPORTER FOR NATURAL AMINO ACIDS-RELATED"/>
    <property type="match status" value="1"/>
</dbReference>
<comment type="caution">
    <text evidence="5">The sequence shown here is derived from an EMBL/GenBank/DDBJ whole genome shotgun (WGS) entry which is preliminary data.</text>
</comment>
<dbReference type="Gene3D" id="3.40.50.300">
    <property type="entry name" value="P-loop containing nucleotide triphosphate hydrolases"/>
    <property type="match status" value="1"/>
</dbReference>
<dbReference type="EMBL" id="JBBKTW010000005">
    <property type="protein sequence ID" value="MEN2989720.1"/>
    <property type="molecule type" value="Genomic_DNA"/>
</dbReference>
<dbReference type="InterPro" id="IPR003593">
    <property type="entry name" value="AAA+_ATPase"/>
</dbReference>
<organism evidence="5 6">
    <name type="scientific">Tistrella arctica</name>
    <dbReference type="NCBI Taxonomy" id="3133430"/>
    <lineage>
        <taxon>Bacteria</taxon>
        <taxon>Pseudomonadati</taxon>
        <taxon>Pseudomonadota</taxon>
        <taxon>Alphaproteobacteria</taxon>
        <taxon>Geminicoccales</taxon>
        <taxon>Geminicoccaceae</taxon>
        <taxon>Tistrella</taxon>
    </lineage>
</organism>
<sequence>MTTPSGDILLQTTGLELAYGAFKAVDGVDLTVRQGTIHTIIGPNGAGKTTTFHCLTGERRPTAGRVRFAGQDITNRPPEARVGLGMSRSFQITSLFQTLSVRENLRLAAQGRDGARALAFWRPVTSRPDHLKVADEIIDRLQLGGRAHLPAGELSHGQQRVLEVGMALAARPKLLLLDEPTSGMGIDDIPVMTRLIGELGHDYTVMLIEHNMSIVMSISDVITVMHQGRVLVEGPPDLVRNDDRVRSAYLGEAGAC</sequence>
<dbReference type="Pfam" id="PF12399">
    <property type="entry name" value="BCA_ABC_TP_C"/>
    <property type="match status" value="1"/>
</dbReference>
<evidence type="ECO:0000256" key="3">
    <source>
        <dbReference type="ARBA" id="ARBA00022840"/>
    </source>
</evidence>
<evidence type="ECO:0000313" key="6">
    <source>
        <dbReference type="Proteomes" id="UP001413721"/>
    </source>
</evidence>
<accession>A0ABU9YMA9</accession>
<dbReference type="PANTHER" id="PTHR45772:SF3">
    <property type="entry name" value="ABC TRANSPORTER ATP-BINDING PROTEIN"/>
    <property type="match status" value="1"/>
</dbReference>
<dbReference type="InterPro" id="IPR027417">
    <property type="entry name" value="P-loop_NTPase"/>
</dbReference>
<dbReference type="Proteomes" id="UP001413721">
    <property type="component" value="Unassembled WGS sequence"/>
</dbReference>
<dbReference type="PROSITE" id="PS00211">
    <property type="entry name" value="ABC_TRANSPORTER_1"/>
    <property type="match status" value="1"/>
</dbReference>
<name>A0ABU9YMA9_9PROT</name>
<evidence type="ECO:0000259" key="4">
    <source>
        <dbReference type="PROSITE" id="PS50893"/>
    </source>
</evidence>
<keyword evidence="2" id="KW-0547">Nucleotide-binding</keyword>
<feature type="domain" description="ABC transporter" evidence="4">
    <location>
        <begin position="10"/>
        <end position="252"/>
    </location>
</feature>
<dbReference type="InterPro" id="IPR051120">
    <property type="entry name" value="ABC_AA/LPS_Transport"/>
</dbReference>
<protein>
    <submittedName>
        <fullName evidence="5">ABC transporter ATP-binding protein</fullName>
    </submittedName>
</protein>
<proteinExistence type="predicted"/>
<dbReference type="CDD" id="cd03219">
    <property type="entry name" value="ABC_Mj1267_LivG_branched"/>
    <property type="match status" value="1"/>
</dbReference>
<dbReference type="InterPro" id="IPR032823">
    <property type="entry name" value="BCA_ABC_TP_C"/>
</dbReference>
<dbReference type="GO" id="GO:0005524">
    <property type="term" value="F:ATP binding"/>
    <property type="evidence" value="ECO:0007669"/>
    <property type="project" value="UniProtKB-KW"/>
</dbReference>
<dbReference type="SUPFAM" id="SSF52540">
    <property type="entry name" value="P-loop containing nucleoside triphosphate hydrolases"/>
    <property type="match status" value="1"/>
</dbReference>